<organism evidence="12 13">
    <name type="scientific">Carassius auratus</name>
    <name type="common">Goldfish</name>
    <dbReference type="NCBI Taxonomy" id="7957"/>
    <lineage>
        <taxon>Eukaryota</taxon>
        <taxon>Metazoa</taxon>
        <taxon>Chordata</taxon>
        <taxon>Craniata</taxon>
        <taxon>Vertebrata</taxon>
        <taxon>Euteleostomi</taxon>
        <taxon>Actinopterygii</taxon>
        <taxon>Neopterygii</taxon>
        <taxon>Teleostei</taxon>
        <taxon>Ostariophysi</taxon>
        <taxon>Cypriniformes</taxon>
        <taxon>Cyprinidae</taxon>
        <taxon>Cyprininae</taxon>
        <taxon>Carassius</taxon>
    </lineage>
</organism>
<keyword evidence="2" id="KW-0479">Metal-binding</keyword>
<dbReference type="GO" id="GO:0000122">
    <property type="term" value="P:negative regulation of transcription by RNA polymerase II"/>
    <property type="evidence" value="ECO:0007669"/>
    <property type="project" value="UniProtKB-ARBA"/>
</dbReference>
<evidence type="ECO:0000256" key="9">
    <source>
        <dbReference type="PROSITE-ProRule" id="PRU00042"/>
    </source>
</evidence>
<gene>
    <name evidence="13" type="primary">LOC113102921</name>
</gene>
<keyword evidence="3" id="KW-0677">Repeat</keyword>
<keyword evidence="7" id="KW-0371">Homeobox</keyword>
<keyword evidence="4 9" id="KW-0863">Zinc-finger</keyword>
<evidence type="ECO:0000256" key="6">
    <source>
        <dbReference type="ARBA" id="ARBA00023125"/>
    </source>
</evidence>
<name>A0A6P6PJ90_CARAU</name>
<dbReference type="OrthoDB" id="427030at2759"/>
<dbReference type="GO" id="GO:0000981">
    <property type="term" value="F:DNA-binding transcription factor activity, RNA polymerase II-specific"/>
    <property type="evidence" value="ECO:0007669"/>
    <property type="project" value="TreeGrafter"/>
</dbReference>
<keyword evidence="5" id="KW-0862">Zinc</keyword>
<dbReference type="InterPro" id="IPR013087">
    <property type="entry name" value="Znf_C2H2_type"/>
</dbReference>
<feature type="domain" description="C2H2-type" evidence="11">
    <location>
        <begin position="637"/>
        <end position="664"/>
    </location>
</feature>
<evidence type="ECO:0000256" key="10">
    <source>
        <dbReference type="SAM" id="MobiDB-lite"/>
    </source>
</evidence>
<dbReference type="InterPro" id="IPR051574">
    <property type="entry name" value="ZnF_E-box_Homeobox"/>
</dbReference>
<evidence type="ECO:0000256" key="2">
    <source>
        <dbReference type="ARBA" id="ARBA00022723"/>
    </source>
</evidence>
<dbReference type="FunFam" id="3.30.160.60:FF:000688">
    <property type="entry name" value="zinc finger protein 197 isoform X1"/>
    <property type="match status" value="1"/>
</dbReference>
<dbReference type="GO" id="GO:0000978">
    <property type="term" value="F:RNA polymerase II cis-regulatory region sequence-specific DNA binding"/>
    <property type="evidence" value="ECO:0007669"/>
    <property type="project" value="TreeGrafter"/>
</dbReference>
<protein>
    <submittedName>
        <fullName evidence="13">Zinc finger E-box-binding homeobox 1-like isoform X1</fullName>
    </submittedName>
</protein>
<evidence type="ECO:0000256" key="1">
    <source>
        <dbReference type="ARBA" id="ARBA00004123"/>
    </source>
</evidence>
<proteinExistence type="predicted"/>
<dbReference type="FunFam" id="3.30.160.60:FF:000082">
    <property type="entry name" value="Putative zinc finger E-box-binding homeobox 2"/>
    <property type="match status" value="1"/>
</dbReference>
<feature type="domain" description="C2H2-type" evidence="11">
    <location>
        <begin position="665"/>
        <end position="692"/>
    </location>
</feature>
<dbReference type="InterPro" id="IPR036236">
    <property type="entry name" value="Znf_C2H2_sf"/>
</dbReference>
<dbReference type="SMART" id="SM00355">
    <property type="entry name" value="ZnF_C2H2"/>
    <property type="match status" value="7"/>
</dbReference>
<feature type="region of interest" description="Disordered" evidence="10">
    <location>
        <begin position="719"/>
        <end position="788"/>
    </location>
</feature>
<feature type="compositionally biased region" description="Basic residues" evidence="10">
    <location>
        <begin position="1"/>
        <end position="17"/>
    </location>
</feature>
<evidence type="ECO:0000256" key="3">
    <source>
        <dbReference type="ARBA" id="ARBA00022737"/>
    </source>
</evidence>
<dbReference type="PANTHER" id="PTHR24391:SF28">
    <property type="entry name" value="ZINC FINGER E-BOX-BINDING HOMEOBOX 2"/>
    <property type="match status" value="1"/>
</dbReference>
<dbReference type="Proteomes" id="UP000515129">
    <property type="component" value="Chromosome 6"/>
</dbReference>
<feature type="region of interest" description="Disordered" evidence="10">
    <location>
        <begin position="425"/>
        <end position="473"/>
    </location>
</feature>
<dbReference type="PROSITE" id="PS00028">
    <property type="entry name" value="ZINC_FINGER_C2H2_1"/>
    <property type="match status" value="3"/>
</dbReference>
<dbReference type="FunFam" id="3.30.160.60:FF:000013">
    <property type="entry name" value="Putative zinc finger E-box-binding homeobox 2"/>
    <property type="match status" value="2"/>
</dbReference>
<evidence type="ECO:0000256" key="7">
    <source>
        <dbReference type="ARBA" id="ARBA00023155"/>
    </source>
</evidence>
<evidence type="ECO:0000256" key="5">
    <source>
        <dbReference type="ARBA" id="ARBA00022833"/>
    </source>
</evidence>
<comment type="subcellular location">
    <subcellularLocation>
        <location evidence="1">Nucleus</location>
    </subcellularLocation>
</comment>
<dbReference type="PROSITE" id="PS50157">
    <property type="entry name" value="ZINC_FINGER_C2H2_2"/>
    <property type="match status" value="4"/>
</dbReference>
<evidence type="ECO:0000256" key="4">
    <source>
        <dbReference type="ARBA" id="ARBA00022771"/>
    </source>
</evidence>
<dbReference type="SUPFAM" id="SSF57667">
    <property type="entry name" value="beta-beta-alpha zinc fingers"/>
    <property type="match status" value="3"/>
</dbReference>
<feature type="compositionally biased region" description="Acidic residues" evidence="10">
    <location>
        <begin position="740"/>
        <end position="752"/>
    </location>
</feature>
<accession>A0A6P6PJ90</accession>
<feature type="region of interest" description="Disordered" evidence="10">
    <location>
        <begin position="1"/>
        <end position="69"/>
    </location>
</feature>
<dbReference type="KEGG" id="caua:113102921"/>
<keyword evidence="6" id="KW-0238">DNA-binding</keyword>
<evidence type="ECO:0000313" key="13">
    <source>
        <dbReference type="RefSeq" id="XP_026121671.1"/>
    </source>
</evidence>
<keyword evidence="12" id="KW-1185">Reference proteome</keyword>
<feature type="domain" description="C2H2-type" evidence="11">
    <location>
        <begin position="230"/>
        <end position="257"/>
    </location>
</feature>
<dbReference type="GO" id="GO:0008270">
    <property type="term" value="F:zinc ion binding"/>
    <property type="evidence" value="ECO:0007669"/>
    <property type="project" value="UniProtKB-KW"/>
</dbReference>
<dbReference type="GeneID" id="113102921"/>
<evidence type="ECO:0000313" key="12">
    <source>
        <dbReference type="Proteomes" id="UP000515129"/>
    </source>
</evidence>
<dbReference type="PANTHER" id="PTHR24391">
    <property type="entry name" value="HISTONE H4 TRANSCRIPTION FACTOR-RELATED"/>
    <property type="match status" value="1"/>
</dbReference>
<dbReference type="GO" id="GO:0005634">
    <property type="term" value="C:nucleus"/>
    <property type="evidence" value="ECO:0007669"/>
    <property type="project" value="UniProtKB-SubCell"/>
</dbReference>
<dbReference type="Pfam" id="PF00096">
    <property type="entry name" value="zf-C2H2"/>
    <property type="match status" value="4"/>
</dbReference>
<feature type="domain" description="C2H2-type" evidence="11">
    <location>
        <begin position="693"/>
        <end position="712"/>
    </location>
</feature>
<dbReference type="AlphaFoldDB" id="A0A6P6PJ90"/>
<evidence type="ECO:0000256" key="8">
    <source>
        <dbReference type="ARBA" id="ARBA00023242"/>
    </source>
</evidence>
<dbReference type="Gene3D" id="3.30.160.60">
    <property type="entry name" value="Classic Zinc Finger"/>
    <property type="match status" value="6"/>
</dbReference>
<reference evidence="13" key="1">
    <citation type="submission" date="2025-08" db="UniProtKB">
        <authorList>
            <consortium name="RefSeq"/>
        </authorList>
    </citation>
    <scope>IDENTIFICATION</scope>
    <source>
        <strain evidence="13">Wakin</strain>
        <tissue evidence="13">Muscle</tissue>
    </source>
</reference>
<evidence type="ECO:0000259" key="11">
    <source>
        <dbReference type="PROSITE" id="PS50157"/>
    </source>
</evidence>
<sequence>MAERSRGKRRKQANPRRNRGEPERCLGSEGEDEGSVWGMEVLDSRDAQDKVSLTPSEGTEPGSPVPCAESWADTETRTLKIPAADPEHCQADARVMDGGSHYDSVSQLLRPIHAQQCNGSISSYHLESGHGDMSPVCWSPGDNKSPEVEDSGALNPDAVQMCPYCQRTYRHNASLQEHMKFCQDRDGGDSVCPLCGYSTPYHAQMERHLTLHQTQDKNSMSEPGLENRKFKCNQCGKAFKYKHHLKEHLRIHSGEKPYECSNCKKRFSHSGSYSSHLSSKKCLSGGGATGNIAHYNAHPAYLFPSPTSPPAVSGRKGSRFLPESSVPVLSHSWDPAEDLALRTGVFKGTSLLPLLQSRSKFEHLLQEMLRREVRDEKQAKTENFSRLYDIQTSPTTNHAPYRELSSPQRASWHSVPQQILVPLPTPAQLDNRWPSEGSASPRKPTSPALPECQHPIGSRFGSPPSLDLSINMSPRQPNHIQSEPLDLSIPKVHSAAPQNLACNGNSMHHEGVFKRLTPPSQQQVGGAYTASPLFSSTMFSSFPFLNHMIPPGLGHNGLTSLPLTPPVPSPGFLSPVAYMMEAESESMLKRIQHERHSIMAEALNRGGVEYLCLMDDGMDGEIGPGRKRLKKTEEGLYACDICDKTFQKSSSLLRHKYEHTGKRPHECQICKKAFKHKHHLIEHSRLHSGEKPYQCDKCGKRFSHSGSYSQHMNHRYAFCSRDSDPDISEPPAAYQSDSSRDEEDEDEDEEEESAYHGGVRTEQTDGNQKQESPDGEREQTILQCLPKM</sequence>
<keyword evidence="8" id="KW-0539">Nucleus</keyword>
<dbReference type="FunFam" id="3.30.160.60:FF:000744">
    <property type="entry name" value="zinc finger E-box-binding homeobox 1"/>
    <property type="match status" value="1"/>
</dbReference>
<dbReference type="RefSeq" id="XP_026121671.1">
    <property type="nucleotide sequence ID" value="XM_026265886.1"/>
</dbReference>